<name>A0A6J4N3F8_9BACT</name>
<proteinExistence type="predicted"/>
<evidence type="ECO:0000313" key="1">
    <source>
        <dbReference type="EMBL" id="CAA9372035.1"/>
    </source>
</evidence>
<accession>A0A6J4N3F8</accession>
<gene>
    <name evidence="1" type="ORF">AVDCRST_MAG68-5615</name>
</gene>
<reference evidence="1" key="1">
    <citation type="submission" date="2020-02" db="EMBL/GenBank/DDBJ databases">
        <authorList>
            <person name="Meier V. D."/>
        </authorList>
    </citation>
    <scope>NUCLEOTIDE SEQUENCE</scope>
    <source>
        <strain evidence="1">AVDCRST_MAG68</strain>
    </source>
</reference>
<sequence length="39" mass="4388">MLKNQHLRPSQLVSVSLCERPRPGAIVFVSARAQERLSL</sequence>
<dbReference type="AlphaFoldDB" id="A0A6J4N3F8"/>
<protein>
    <submittedName>
        <fullName evidence="1">Uncharacterized protein</fullName>
    </submittedName>
</protein>
<organism evidence="1">
    <name type="scientific">uncultured Gemmatimonadota bacterium</name>
    <dbReference type="NCBI Taxonomy" id="203437"/>
    <lineage>
        <taxon>Bacteria</taxon>
        <taxon>Pseudomonadati</taxon>
        <taxon>Gemmatimonadota</taxon>
        <taxon>environmental samples</taxon>
    </lineage>
</organism>
<dbReference type="EMBL" id="CADCTW010000251">
    <property type="protein sequence ID" value="CAA9372035.1"/>
    <property type="molecule type" value="Genomic_DNA"/>
</dbReference>